<dbReference type="PATRIC" id="fig|29556.3.peg.53"/>
<gene>
    <name evidence="3" type="ORF">VO56_00255</name>
</gene>
<evidence type="ECO:0000256" key="2">
    <source>
        <dbReference type="SAM" id="Phobius"/>
    </source>
</evidence>
<reference evidence="3 4" key="1">
    <citation type="journal article" date="2015" name="Genome Announc.">
        <title>Complete Genome Sequence of Mycoplasma meleagridis, a Possible Emerging Pathogen in Chickens.</title>
        <authorList>
            <person name="Abolnik C."/>
        </authorList>
    </citation>
    <scope>NUCLEOTIDE SEQUENCE [LARGE SCALE GENOMIC DNA]</scope>
    <source>
        <strain evidence="3 4">B2096 8B</strain>
    </source>
</reference>
<accession>A0A0D5ZJ15</accession>
<keyword evidence="1" id="KW-0175">Coiled coil</keyword>
<dbReference type="Proteomes" id="UP000032722">
    <property type="component" value="Chromosome"/>
</dbReference>
<keyword evidence="2" id="KW-1133">Transmembrane helix</keyword>
<feature type="transmembrane region" description="Helical" evidence="2">
    <location>
        <begin position="25"/>
        <end position="49"/>
    </location>
</feature>
<feature type="transmembrane region" description="Helical" evidence="2">
    <location>
        <begin position="61"/>
        <end position="82"/>
    </location>
</feature>
<dbReference type="KEGG" id="mgb:VO56_00255"/>
<sequence>MTQQNKDRIFSILKKIKRKRNGSRFLFISMSLISIIISASSIILNLYAIRYNVLPVQTMSLFVAIAVISSVITFLVTIQSFFNITESKNKLEQNVEKRTELKNKIEESKEVNETLVNELFDTYV</sequence>
<proteinExistence type="predicted"/>
<keyword evidence="2" id="KW-0812">Transmembrane</keyword>
<evidence type="ECO:0000313" key="4">
    <source>
        <dbReference type="Proteomes" id="UP000032722"/>
    </source>
</evidence>
<name>A0A0D5ZJ15_9BACT</name>
<organism evidence="4">
    <name type="scientific">Mycoplasmopsis gallinacea</name>
    <dbReference type="NCBI Taxonomy" id="29556"/>
    <lineage>
        <taxon>Bacteria</taxon>
        <taxon>Bacillati</taxon>
        <taxon>Mycoplasmatota</taxon>
        <taxon>Mycoplasmoidales</taxon>
        <taxon>Metamycoplasmataceae</taxon>
        <taxon>Mycoplasmopsis</taxon>
    </lineage>
</organism>
<protein>
    <recommendedName>
        <fullName evidence="5">DUF4231 domain-containing protein</fullName>
    </recommendedName>
</protein>
<feature type="coiled-coil region" evidence="1">
    <location>
        <begin position="84"/>
        <end position="118"/>
    </location>
</feature>
<evidence type="ECO:0000313" key="3">
    <source>
        <dbReference type="EMBL" id="AKA49722.1"/>
    </source>
</evidence>
<dbReference type="HOGENOM" id="CLU_157197_0_0_14"/>
<dbReference type="EMBL" id="CP011021">
    <property type="protein sequence ID" value="AKA49722.1"/>
    <property type="molecule type" value="Genomic_DNA"/>
</dbReference>
<keyword evidence="2" id="KW-0472">Membrane</keyword>
<evidence type="ECO:0000256" key="1">
    <source>
        <dbReference type="SAM" id="Coils"/>
    </source>
</evidence>
<dbReference type="AlphaFoldDB" id="A0A0D5ZJ15"/>
<evidence type="ECO:0008006" key="5">
    <source>
        <dbReference type="Google" id="ProtNLM"/>
    </source>
</evidence>